<evidence type="ECO:0000313" key="4">
    <source>
        <dbReference type="Proteomes" id="UP000235616"/>
    </source>
</evidence>
<comment type="caution">
    <text evidence="3">The sequence shown here is derived from an EMBL/GenBank/DDBJ whole genome shotgun (WGS) entry which is preliminary data.</text>
</comment>
<dbReference type="InterPro" id="IPR014729">
    <property type="entry name" value="Rossmann-like_a/b/a_fold"/>
</dbReference>
<dbReference type="AlphaFoldDB" id="A0A2N7VC43"/>
<dbReference type="InterPro" id="IPR006016">
    <property type="entry name" value="UspA"/>
</dbReference>
<name>A0A2N7VC43_9BURK</name>
<keyword evidence="4" id="KW-1185">Reference proteome</keyword>
<evidence type="ECO:0000259" key="2">
    <source>
        <dbReference type="Pfam" id="PF00582"/>
    </source>
</evidence>
<dbReference type="PRINTS" id="PR01438">
    <property type="entry name" value="UNVRSLSTRESS"/>
</dbReference>
<dbReference type="Proteomes" id="UP000235616">
    <property type="component" value="Unassembled WGS sequence"/>
</dbReference>
<sequence>MYTRILAPIDGSETSARAFDTALRLAREFNAQLLPLYVVDVPLVGADAPGYDPSIVRDALFEEGSRVNAQAVAKMEAEGVSGTPKVVETSALGDDIAHSILRVANEAGADLVVMGTHGRRGFRRLILGSVAERFLRIASRPVLLVPASDTTTETASA</sequence>
<dbReference type="Pfam" id="PF00582">
    <property type="entry name" value="Usp"/>
    <property type="match status" value="1"/>
</dbReference>
<organism evidence="3 4">
    <name type="scientific">Trinickia dabaoshanensis</name>
    <dbReference type="NCBI Taxonomy" id="564714"/>
    <lineage>
        <taxon>Bacteria</taxon>
        <taxon>Pseudomonadati</taxon>
        <taxon>Pseudomonadota</taxon>
        <taxon>Betaproteobacteria</taxon>
        <taxon>Burkholderiales</taxon>
        <taxon>Burkholderiaceae</taxon>
        <taxon>Trinickia</taxon>
    </lineage>
</organism>
<dbReference type="SUPFAM" id="SSF52402">
    <property type="entry name" value="Adenine nucleotide alpha hydrolases-like"/>
    <property type="match status" value="1"/>
</dbReference>
<proteinExistence type="inferred from homology"/>
<dbReference type="OrthoDB" id="8547832at2"/>
<accession>A0A2N7VC43</accession>
<comment type="similarity">
    <text evidence="1">Belongs to the universal stress protein A family.</text>
</comment>
<dbReference type="PANTHER" id="PTHR46268:SF6">
    <property type="entry name" value="UNIVERSAL STRESS PROTEIN UP12"/>
    <property type="match status" value="1"/>
</dbReference>
<dbReference type="EMBL" id="PNYA01000041">
    <property type="protein sequence ID" value="PMS14719.1"/>
    <property type="molecule type" value="Genomic_DNA"/>
</dbReference>
<dbReference type="Gene3D" id="3.40.50.620">
    <property type="entry name" value="HUPs"/>
    <property type="match status" value="1"/>
</dbReference>
<gene>
    <name evidence="3" type="ORF">C0Z18_30555</name>
</gene>
<feature type="domain" description="UspA" evidence="2">
    <location>
        <begin position="1"/>
        <end position="146"/>
    </location>
</feature>
<dbReference type="PANTHER" id="PTHR46268">
    <property type="entry name" value="STRESS RESPONSE PROTEIN NHAX"/>
    <property type="match status" value="1"/>
</dbReference>
<protein>
    <submittedName>
        <fullName evidence="3">Universal stress protein UspA</fullName>
    </submittedName>
</protein>
<dbReference type="RefSeq" id="WP_102649193.1">
    <property type="nucleotide sequence ID" value="NZ_PNYA01000041.1"/>
</dbReference>
<evidence type="ECO:0000313" key="3">
    <source>
        <dbReference type="EMBL" id="PMS14719.1"/>
    </source>
</evidence>
<evidence type="ECO:0000256" key="1">
    <source>
        <dbReference type="ARBA" id="ARBA00008791"/>
    </source>
</evidence>
<dbReference type="InterPro" id="IPR006015">
    <property type="entry name" value="Universal_stress_UspA"/>
</dbReference>
<reference evidence="3 4" key="1">
    <citation type="submission" date="2018-01" db="EMBL/GenBank/DDBJ databases">
        <title>Whole genome analyses suggest that Burkholderia sensu lato contains two further novel genera in the rhizoxinica-symbiotica group Mycetohabitans gen. nov., and Trinickia gen. nov.: implications for the evolution of diazotrophy and nodulation in the Burkholderiaceae.</title>
        <authorList>
            <person name="Estrada-de los Santos P."/>
            <person name="Palmer M."/>
            <person name="Chavez-Ramirez B."/>
            <person name="Beukes C."/>
            <person name="Steenkamp E.T."/>
            <person name="Hirsch A.M."/>
            <person name="Manyaka P."/>
            <person name="Maluk M."/>
            <person name="Lafos M."/>
            <person name="Crook M."/>
            <person name="Gross E."/>
            <person name="Simon M.F."/>
            <person name="Bueno dos Reis Junior F."/>
            <person name="Poole P.S."/>
            <person name="Venter S.N."/>
            <person name="James E.K."/>
        </authorList>
    </citation>
    <scope>NUCLEOTIDE SEQUENCE [LARGE SCALE GENOMIC DNA]</scope>
    <source>
        <strain evidence="3 4">GIMN1.004</strain>
    </source>
</reference>
<dbReference type="CDD" id="cd00293">
    <property type="entry name" value="USP-like"/>
    <property type="match status" value="1"/>
</dbReference>